<name>A0ABS3VWK7_MICEH</name>
<feature type="domain" description="Coenzyme Q-binding protein COQ10 START" evidence="1">
    <location>
        <begin position="13"/>
        <end position="133"/>
    </location>
</feature>
<accession>A0ABS3VWK7</accession>
<evidence type="ECO:0000313" key="3">
    <source>
        <dbReference type="Proteomes" id="UP000823521"/>
    </source>
</evidence>
<dbReference type="Pfam" id="PF03364">
    <property type="entry name" value="Polyketide_cyc"/>
    <property type="match status" value="1"/>
</dbReference>
<dbReference type="EMBL" id="WVUH01000242">
    <property type="protein sequence ID" value="MBO4208917.1"/>
    <property type="molecule type" value="Genomic_DNA"/>
</dbReference>
<proteinExistence type="predicted"/>
<evidence type="ECO:0000259" key="1">
    <source>
        <dbReference type="Pfam" id="PF03364"/>
    </source>
</evidence>
<dbReference type="RefSeq" id="WP_208815894.1">
    <property type="nucleotide sequence ID" value="NZ_WVUH01000242.1"/>
</dbReference>
<dbReference type="Proteomes" id="UP000823521">
    <property type="component" value="Unassembled WGS sequence"/>
</dbReference>
<comment type="caution">
    <text evidence="2">The sequence shown here is derived from an EMBL/GenBank/DDBJ whole genome shotgun (WGS) entry which is preliminary data.</text>
</comment>
<dbReference type="InterPro" id="IPR023393">
    <property type="entry name" value="START-like_dom_sf"/>
</dbReference>
<sequence length="149" mass="16470">MPRVHAAHDIRGAAIDDVWNVVSAFERYPAVMPNVLSVDILERSGRESVSAWRVLLDGTEMTWEERDVFEAPHRITFDQVDGDLAVFRGDWQLTDLGDRVRVELTLEFDLGIPSLSAVLDPLGAQAIEANSRGMLAAIGEQLTALEKVA</sequence>
<keyword evidence="3" id="KW-1185">Reference proteome</keyword>
<dbReference type="InterPro" id="IPR005031">
    <property type="entry name" value="COQ10_START"/>
</dbReference>
<evidence type="ECO:0000313" key="2">
    <source>
        <dbReference type="EMBL" id="MBO4208917.1"/>
    </source>
</evidence>
<reference evidence="2 3" key="1">
    <citation type="submission" date="2019-12" db="EMBL/GenBank/DDBJ databases">
        <title>Whole genome sequencing of endophytic Actinobacterium Micromonospora sp. MPMI6T.</title>
        <authorList>
            <person name="Evv R."/>
            <person name="Podile A.R."/>
        </authorList>
    </citation>
    <scope>NUCLEOTIDE SEQUENCE [LARGE SCALE GENOMIC DNA]</scope>
    <source>
        <strain evidence="2 3">MPMI6</strain>
    </source>
</reference>
<gene>
    <name evidence="2" type="ORF">GSF22_23355</name>
</gene>
<dbReference type="SUPFAM" id="SSF55961">
    <property type="entry name" value="Bet v1-like"/>
    <property type="match status" value="1"/>
</dbReference>
<organism evidence="2 3">
    <name type="scientific">Micromonospora echinofusca</name>
    <dbReference type="NCBI Taxonomy" id="47858"/>
    <lineage>
        <taxon>Bacteria</taxon>
        <taxon>Bacillati</taxon>
        <taxon>Actinomycetota</taxon>
        <taxon>Actinomycetes</taxon>
        <taxon>Micromonosporales</taxon>
        <taxon>Micromonosporaceae</taxon>
        <taxon>Micromonospora</taxon>
    </lineage>
</organism>
<protein>
    <submittedName>
        <fullName evidence="2">Cyclase</fullName>
    </submittedName>
</protein>
<dbReference type="Gene3D" id="3.30.530.20">
    <property type="match status" value="1"/>
</dbReference>